<evidence type="ECO:0000313" key="3">
    <source>
        <dbReference type="EMBL" id="REE97813.1"/>
    </source>
</evidence>
<comment type="caution">
    <text evidence="3">The sequence shown here is derived from an EMBL/GenBank/DDBJ whole genome shotgun (WGS) entry which is preliminary data.</text>
</comment>
<keyword evidence="2" id="KW-0472">Membrane</keyword>
<dbReference type="RefSeq" id="WP_116023288.1">
    <property type="nucleotide sequence ID" value="NZ_QTTT01000001.1"/>
</dbReference>
<keyword evidence="4" id="KW-1185">Reference proteome</keyword>
<evidence type="ECO:0000256" key="1">
    <source>
        <dbReference type="ARBA" id="ARBA00004370"/>
    </source>
</evidence>
<proteinExistence type="predicted"/>
<sequence length="164" mass="17493">MRRVGPVLVVVAAVFLGFAAWSFWQSGSAEGADLAKDRDLVLKTGKEQVAALNSMDVKNVDDGLRRWLNASTGALHDQYKRESAVSRQKILGEGTSAAATVVDAAVTTLDRRAGNAQIIASLEISLTPERGAASVQRKRYEAGLTRTSGGWKIKSLTVIPVGAR</sequence>
<dbReference type="PANTHER" id="PTHR37042:SF4">
    <property type="entry name" value="OUTER MEMBRANE PROTEIN RV1973"/>
    <property type="match status" value="1"/>
</dbReference>
<accession>A0A3D9SUU6</accession>
<dbReference type="Proteomes" id="UP000256661">
    <property type="component" value="Unassembled WGS sequence"/>
</dbReference>
<evidence type="ECO:0000256" key="2">
    <source>
        <dbReference type="ARBA" id="ARBA00023136"/>
    </source>
</evidence>
<organism evidence="3 4">
    <name type="scientific">Thermomonospora umbrina</name>
    <dbReference type="NCBI Taxonomy" id="111806"/>
    <lineage>
        <taxon>Bacteria</taxon>
        <taxon>Bacillati</taxon>
        <taxon>Actinomycetota</taxon>
        <taxon>Actinomycetes</taxon>
        <taxon>Streptosporangiales</taxon>
        <taxon>Thermomonosporaceae</taxon>
        <taxon>Thermomonospora</taxon>
    </lineage>
</organism>
<dbReference type="EMBL" id="QTTT01000001">
    <property type="protein sequence ID" value="REE97813.1"/>
    <property type="molecule type" value="Genomic_DNA"/>
</dbReference>
<name>A0A3D9SUU6_9ACTN</name>
<dbReference type="AlphaFoldDB" id="A0A3D9SUU6"/>
<protein>
    <submittedName>
        <fullName evidence="3">Mce-associated membrane protein</fullName>
    </submittedName>
</protein>
<dbReference type="GO" id="GO:0016020">
    <property type="term" value="C:membrane"/>
    <property type="evidence" value="ECO:0007669"/>
    <property type="project" value="UniProtKB-SubCell"/>
</dbReference>
<comment type="subcellular location">
    <subcellularLocation>
        <location evidence="1">Membrane</location>
    </subcellularLocation>
</comment>
<dbReference type="PANTHER" id="PTHR37042">
    <property type="entry name" value="OUTER MEMBRANE PROTEIN RV1973"/>
    <property type="match status" value="1"/>
</dbReference>
<gene>
    <name evidence="3" type="ORF">DFJ69_3288</name>
</gene>
<reference evidence="3 4" key="1">
    <citation type="submission" date="2018-08" db="EMBL/GenBank/DDBJ databases">
        <title>Sequencing the genomes of 1000 actinobacteria strains.</title>
        <authorList>
            <person name="Klenk H.-P."/>
        </authorList>
    </citation>
    <scope>NUCLEOTIDE SEQUENCE [LARGE SCALE GENOMIC DNA]</scope>
    <source>
        <strain evidence="3 4">DSM 43927</strain>
    </source>
</reference>
<dbReference type="OrthoDB" id="3472661at2"/>
<evidence type="ECO:0000313" key="4">
    <source>
        <dbReference type="Proteomes" id="UP000256661"/>
    </source>
</evidence>